<feature type="domain" description="Peptidase M16 C-terminal" evidence="3">
    <location>
        <begin position="168"/>
        <end position="339"/>
    </location>
</feature>
<evidence type="ECO:0000313" key="5">
    <source>
        <dbReference type="Proteomes" id="UP001191019"/>
    </source>
</evidence>
<evidence type="ECO:0008006" key="6">
    <source>
        <dbReference type="Google" id="ProtNLM"/>
    </source>
</evidence>
<dbReference type="InterPro" id="IPR007863">
    <property type="entry name" value="Peptidase_M16_C"/>
</dbReference>
<feature type="domain" description="Peptidase M16 N-terminal" evidence="2">
    <location>
        <begin position="28"/>
        <end position="139"/>
    </location>
</feature>
<dbReference type="Pfam" id="PF05193">
    <property type="entry name" value="Peptidase_M16_C"/>
    <property type="match status" value="1"/>
</dbReference>
<dbReference type="EMBL" id="PRLM01000001">
    <property type="protein sequence ID" value="RYC75155.1"/>
    <property type="molecule type" value="Genomic_DNA"/>
</dbReference>
<dbReference type="PANTHER" id="PTHR11851">
    <property type="entry name" value="METALLOPROTEASE"/>
    <property type="match status" value="1"/>
</dbReference>
<dbReference type="InterPro" id="IPR011249">
    <property type="entry name" value="Metalloenz_LuxS/M16"/>
</dbReference>
<evidence type="ECO:0000313" key="4">
    <source>
        <dbReference type="EMBL" id="RYC75155.1"/>
    </source>
</evidence>
<comment type="similarity">
    <text evidence="1">Belongs to the peptidase M16 family.</text>
</comment>
<dbReference type="InterPro" id="IPR011765">
    <property type="entry name" value="Pept_M16_N"/>
</dbReference>
<dbReference type="Gene3D" id="3.30.830.10">
    <property type="entry name" value="Metalloenzyme, LuxS/M16 peptidase-like"/>
    <property type="match status" value="2"/>
</dbReference>
<proteinExistence type="inferred from homology"/>
<evidence type="ECO:0000259" key="3">
    <source>
        <dbReference type="Pfam" id="PF05193"/>
    </source>
</evidence>
<dbReference type="Pfam" id="PF00675">
    <property type="entry name" value="Peptidase_M16"/>
    <property type="match status" value="1"/>
</dbReference>
<keyword evidence="5" id="KW-1185">Reference proteome</keyword>
<dbReference type="Proteomes" id="UP001191019">
    <property type="component" value="Unassembled WGS sequence"/>
</dbReference>
<comment type="caution">
    <text evidence="4">The sequence shown here is derived from an EMBL/GenBank/DDBJ whole genome shotgun (WGS) entry which is preliminary data.</text>
</comment>
<reference evidence="4 5" key="1">
    <citation type="journal article" date="2018" name="bioRxiv">
        <title>Evidence of independent acquisition and adaption of ultra-small bacteria to human hosts across the highly diverse yet reduced genomes of the phylum Saccharibacteria.</title>
        <authorList>
            <person name="McLean J.S."/>
            <person name="Bor B."/>
            <person name="To T.T."/>
            <person name="Liu Q."/>
            <person name="Kearns K.A."/>
            <person name="Solden L.M."/>
            <person name="Wrighton K.C."/>
            <person name="He X."/>
            <person name="Shi W."/>
        </authorList>
    </citation>
    <scope>NUCLEOTIDE SEQUENCE [LARGE SCALE GENOMIC DNA]</scope>
    <source>
        <strain evidence="4 5">TM7_G3_2_Rum_HOT_351B</strain>
    </source>
</reference>
<organism evidence="4 5">
    <name type="scientific">Candidatus Nanosyncoccus alces</name>
    <dbReference type="NCBI Taxonomy" id="2171997"/>
    <lineage>
        <taxon>Bacteria</taxon>
        <taxon>Candidatus Saccharimonadota</taxon>
        <taxon>Candidatus Nanosyncoccalia</taxon>
        <taxon>Candidatus Nanosyncoccales</taxon>
        <taxon>Candidatus Nanosyncoccaceae</taxon>
        <taxon>Candidatus Nanosyncoccus</taxon>
    </lineage>
</organism>
<sequence length="423" mass="47936">MKHSVEEITLKSGAKGLLIDIPGASVMSTRIQFRAGMQYAKNHDVYEIPHLVEHLAFGANAKFKDEQAYEAEFTKNGAYHNAWTSDISVCYETECADFEWDRIMELQRVSICEPKFNEEELKSEKANVKSELTGYMNDYYRLLWPRVQQAVGEDILDLPERLKTIANIELKDIREHYRRTHTAKNMLFIIAGKIKGRKHKIIKALNAWNLREGEKFEIPQADLHAGEAVSIRRKDASNITFGFSLVTPRHLEPNEVFAMNCLNHILNGTTNSKIFGAARKRGLVYGMGSSIASNATSSYWDFDGEVNVENAEELFELIQTELMKTLNGEILDMDFLAAKSYAMGRFQMGAQTVGQIADYYAENYFTNEAVIKYDSMPNLIKSIDKFKMVELAREFAGSGIKGFAAVSSTEKAFISSLESRLNF</sequence>
<dbReference type="PANTHER" id="PTHR11851:SF49">
    <property type="entry name" value="MITOCHONDRIAL-PROCESSING PEPTIDASE SUBUNIT ALPHA"/>
    <property type="match status" value="1"/>
</dbReference>
<gene>
    <name evidence="4" type="ORF">G3RUM_00098</name>
</gene>
<name>A0ABY0FQP3_9BACT</name>
<dbReference type="RefSeq" id="WP_129734327.1">
    <property type="nucleotide sequence ID" value="NZ_PRLM01000001.1"/>
</dbReference>
<evidence type="ECO:0000259" key="2">
    <source>
        <dbReference type="Pfam" id="PF00675"/>
    </source>
</evidence>
<reference evidence="4 5" key="2">
    <citation type="journal article" date="2020" name="Cell Rep.">
        <title>Acquisition and Adaptation of Ultra-small Parasitic Reduced Genome Bacteria to Mammalian Hosts.</title>
        <authorList>
            <person name="McLean J.S."/>
            <person name="Bor B."/>
            <person name="Kerns K.A."/>
            <person name="Liu Q."/>
            <person name="To T.T."/>
            <person name="Solden L."/>
            <person name="Hendrickson E.L."/>
            <person name="Wrighton K."/>
            <person name="Shi W."/>
            <person name="He X."/>
        </authorList>
    </citation>
    <scope>NUCLEOTIDE SEQUENCE [LARGE SCALE GENOMIC DNA]</scope>
    <source>
        <strain evidence="4 5">TM7_G3_2_Rum_HOT_351B</strain>
    </source>
</reference>
<dbReference type="InterPro" id="IPR050361">
    <property type="entry name" value="MPP/UQCRC_Complex"/>
</dbReference>
<accession>A0ABY0FQP3</accession>
<evidence type="ECO:0000256" key="1">
    <source>
        <dbReference type="ARBA" id="ARBA00007261"/>
    </source>
</evidence>
<protein>
    <recommendedName>
        <fullName evidence="6">Insulinase family protein</fullName>
    </recommendedName>
</protein>
<dbReference type="SUPFAM" id="SSF63411">
    <property type="entry name" value="LuxS/MPP-like metallohydrolase"/>
    <property type="match status" value="2"/>
</dbReference>